<accession>A0A2M4D8R8</accession>
<dbReference type="AlphaFoldDB" id="A0A2M4D8R8"/>
<name>A0A2M4D8R8_ANODA</name>
<evidence type="ECO:0000313" key="1">
    <source>
        <dbReference type="EMBL" id="MBW73927.1"/>
    </source>
</evidence>
<dbReference type="EMBL" id="GGFL01009749">
    <property type="protein sequence ID" value="MBW73927.1"/>
    <property type="molecule type" value="Transcribed_RNA"/>
</dbReference>
<reference evidence="1" key="1">
    <citation type="submission" date="2018-01" db="EMBL/GenBank/DDBJ databases">
        <title>An insight into the sialome of Amazonian anophelines.</title>
        <authorList>
            <person name="Ribeiro J.M."/>
            <person name="Scarpassa V."/>
            <person name="Calvo E."/>
        </authorList>
    </citation>
    <scope>NUCLEOTIDE SEQUENCE</scope>
</reference>
<protein>
    <submittedName>
        <fullName evidence="1">Putative secreted protein</fullName>
    </submittedName>
</protein>
<proteinExistence type="predicted"/>
<organism evidence="1">
    <name type="scientific">Anopheles darlingi</name>
    <name type="common">Mosquito</name>
    <dbReference type="NCBI Taxonomy" id="43151"/>
    <lineage>
        <taxon>Eukaryota</taxon>
        <taxon>Metazoa</taxon>
        <taxon>Ecdysozoa</taxon>
        <taxon>Arthropoda</taxon>
        <taxon>Hexapoda</taxon>
        <taxon>Insecta</taxon>
        <taxon>Pterygota</taxon>
        <taxon>Neoptera</taxon>
        <taxon>Endopterygota</taxon>
        <taxon>Diptera</taxon>
        <taxon>Nematocera</taxon>
        <taxon>Culicoidea</taxon>
        <taxon>Culicidae</taxon>
        <taxon>Anophelinae</taxon>
        <taxon>Anopheles</taxon>
    </lineage>
</organism>
<sequence length="71" mass="7559">MLHGALGVAVMVASARTTLACTSGRAEATKRAKLSRQLINMLRGCVNVYRRLDGWLAGCCGVLVININSIL</sequence>